<keyword evidence="10 24" id="KW-0479">Metal-binding</keyword>
<dbReference type="Gene3D" id="3.90.550.10">
    <property type="entry name" value="Spore Coat Polysaccharide Biosynthesis Protein SpsA, Chain A"/>
    <property type="match status" value="1"/>
</dbReference>
<evidence type="ECO:0000256" key="20">
    <source>
        <dbReference type="ARBA" id="ARBA00032552"/>
    </source>
</evidence>
<dbReference type="EC" id="2.4.1.143" evidence="5"/>
<dbReference type="PANTHER" id="PTHR12871:SF0">
    <property type="entry name" value="ALPHA-1,6-MANNOSYL-GLYCOPROTEIN 2-BETA-N-ACETYLGLUCOSAMINYLTRANSFERASE"/>
    <property type="match status" value="1"/>
</dbReference>
<organism evidence="27 28">
    <name type="scientific">Ditylenchus destructor</name>
    <dbReference type="NCBI Taxonomy" id="166010"/>
    <lineage>
        <taxon>Eukaryota</taxon>
        <taxon>Metazoa</taxon>
        <taxon>Ecdysozoa</taxon>
        <taxon>Nematoda</taxon>
        <taxon>Chromadorea</taxon>
        <taxon>Rhabditida</taxon>
        <taxon>Tylenchina</taxon>
        <taxon>Tylenchomorpha</taxon>
        <taxon>Sphaerularioidea</taxon>
        <taxon>Anguinidae</taxon>
        <taxon>Anguininae</taxon>
        <taxon>Ditylenchus</taxon>
    </lineage>
</organism>
<dbReference type="PANTHER" id="PTHR12871">
    <property type="entry name" value="BETA-1,2-N-ACETYLGLUCOSAMINYLTRANSFERASE II"/>
    <property type="match status" value="1"/>
</dbReference>
<dbReference type="Proteomes" id="UP001201812">
    <property type="component" value="Unassembled WGS sequence"/>
</dbReference>
<reference evidence="27" key="1">
    <citation type="submission" date="2022-01" db="EMBL/GenBank/DDBJ databases">
        <title>Genome Sequence Resource for Two Populations of Ditylenchus destructor, the Migratory Endoparasitic Phytonematode.</title>
        <authorList>
            <person name="Zhang H."/>
            <person name="Lin R."/>
            <person name="Xie B."/>
        </authorList>
    </citation>
    <scope>NUCLEOTIDE SEQUENCE</scope>
    <source>
        <strain evidence="27">BazhouSP</strain>
    </source>
</reference>
<comment type="caution">
    <text evidence="27">The sequence shown here is derived from an EMBL/GenBank/DDBJ whole genome shotgun (WGS) entry which is preliminary data.</text>
</comment>
<feature type="disulfide bond" evidence="25">
    <location>
        <begin position="163"/>
        <end position="177"/>
    </location>
</feature>
<keyword evidence="8" id="KW-0808">Transferase</keyword>
<keyword evidence="28" id="KW-1185">Reference proteome</keyword>
<dbReference type="EMBL" id="JAKKPZ010000002">
    <property type="protein sequence ID" value="KAI1725537.1"/>
    <property type="molecule type" value="Genomic_DNA"/>
</dbReference>
<dbReference type="SUPFAM" id="SSF53448">
    <property type="entry name" value="Nucleotide-diphospho-sugar transferases"/>
    <property type="match status" value="1"/>
</dbReference>
<keyword evidence="13" id="KW-0333">Golgi apparatus</keyword>
<keyword evidence="15 25" id="KW-1015">Disulfide bond</keyword>
<evidence type="ECO:0000256" key="7">
    <source>
        <dbReference type="ARBA" id="ARBA00022676"/>
    </source>
</evidence>
<feature type="disulfide bond" evidence="25">
    <location>
        <begin position="302"/>
        <end position="325"/>
    </location>
</feature>
<feature type="chain" id="PRO_5042107737" description="Alpha-1,6-mannosyl-glycoprotein 2-beta-N-acetylglucosaminyltransferase" evidence="26">
    <location>
        <begin position="30"/>
        <end position="441"/>
    </location>
</feature>
<dbReference type="InterPro" id="IPR007754">
    <property type="entry name" value="GlcNAc_II"/>
</dbReference>
<comment type="subcellular location">
    <subcellularLocation>
        <location evidence="2">Golgi apparatus membrane</location>
        <topology evidence="2">Single-pass type II membrane protein</topology>
    </subcellularLocation>
</comment>
<evidence type="ECO:0000256" key="9">
    <source>
        <dbReference type="ARBA" id="ARBA00022692"/>
    </source>
</evidence>
<evidence type="ECO:0000256" key="14">
    <source>
        <dbReference type="ARBA" id="ARBA00023136"/>
    </source>
</evidence>
<evidence type="ECO:0000256" key="11">
    <source>
        <dbReference type="ARBA" id="ARBA00022968"/>
    </source>
</evidence>
<sequence length="441" mass="50898">MGNIKLCLFITSLICTLLLPTSVLKPSRQKDSPTLANNFASDYELSVKSPLEADKIIESIEFINAYHEILNQERFGAVNRTSVSSVIVVQVHKRIEYLQYLINSLKDSRGIERALLVFSHDLNVESINRLIRNITFCRVIQIFYPYNIQIFPNTFPGRHPNDCPEKATKEEADALQCSNRKYPDKYGHYRIASLTQIKHHWWWKMNYVFDGIVSKYGLESYVVLLEEDHMVAPDFLHILQKLIDTKNTTCPDCHVLCLGAYLKSYSAYREDIAKVSVQIWYSSKHNMGMAINGEMWKALRNCSQMFCTYDDYNWDWSLLQMSVKCLSQNLRPLRVLLAKSPRVLHIGDCGVHTHRCAVHNAAAAATSLFQEHRTVFFPPEIRLTEVGKRMLKPSKPNGGWGDIRDHKLCLFNTYPIHEYNQSSTVIKNNLFRINKILDSDV</sequence>
<accession>A0AAD4RC15</accession>
<evidence type="ECO:0000256" key="8">
    <source>
        <dbReference type="ARBA" id="ARBA00022679"/>
    </source>
</evidence>
<feature type="binding site" evidence="24">
    <location>
        <position position="345"/>
    </location>
    <ligand>
        <name>Mn(2+)</name>
        <dbReference type="ChEBI" id="CHEBI:29035"/>
    </ligand>
</feature>
<feature type="disulfide bond" evidence="25">
    <location>
        <begin position="250"/>
        <end position="253"/>
    </location>
</feature>
<keyword evidence="14" id="KW-0472">Membrane</keyword>
<evidence type="ECO:0000256" key="25">
    <source>
        <dbReference type="PIRSR" id="PIRSR607754-3"/>
    </source>
</evidence>
<evidence type="ECO:0000313" key="28">
    <source>
        <dbReference type="Proteomes" id="UP001201812"/>
    </source>
</evidence>
<evidence type="ECO:0000256" key="4">
    <source>
        <dbReference type="ARBA" id="ARBA00011011"/>
    </source>
</evidence>
<evidence type="ECO:0000256" key="6">
    <source>
        <dbReference type="ARBA" id="ARBA00014817"/>
    </source>
</evidence>
<keyword evidence="26" id="KW-0732">Signal</keyword>
<dbReference type="GO" id="GO:0000139">
    <property type="term" value="C:Golgi membrane"/>
    <property type="evidence" value="ECO:0007669"/>
    <property type="project" value="UniProtKB-SubCell"/>
</dbReference>
<evidence type="ECO:0000256" key="1">
    <source>
        <dbReference type="ARBA" id="ARBA00001936"/>
    </source>
</evidence>
<gene>
    <name evidence="27" type="ORF">DdX_02198</name>
</gene>
<evidence type="ECO:0000256" key="18">
    <source>
        <dbReference type="ARBA" id="ARBA00029663"/>
    </source>
</evidence>
<dbReference type="GO" id="GO:0009312">
    <property type="term" value="P:oligosaccharide biosynthetic process"/>
    <property type="evidence" value="ECO:0007669"/>
    <property type="project" value="InterPro"/>
</dbReference>
<evidence type="ECO:0000256" key="16">
    <source>
        <dbReference type="ARBA" id="ARBA00023180"/>
    </source>
</evidence>
<dbReference type="AlphaFoldDB" id="A0AAD4RC15"/>
<keyword evidence="7 27" id="KW-0328">Glycosyltransferase</keyword>
<dbReference type="GO" id="GO:0046872">
    <property type="term" value="F:metal ion binding"/>
    <property type="evidence" value="ECO:0007669"/>
    <property type="project" value="UniProtKB-KW"/>
</dbReference>
<evidence type="ECO:0000256" key="10">
    <source>
        <dbReference type="ARBA" id="ARBA00022723"/>
    </source>
</evidence>
<evidence type="ECO:0000256" key="26">
    <source>
        <dbReference type="SAM" id="SignalP"/>
    </source>
</evidence>
<keyword evidence="11" id="KW-0735">Signal-anchor</keyword>
<name>A0AAD4RC15_9BILA</name>
<dbReference type="GO" id="GO:0008455">
    <property type="term" value="F:alpha-1,6-mannosylglycoprotein 2-beta-N-acetylglucosaminyltransferase activity"/>
    <property type="evidence" value="ECO:0007669"/>
    <property type="project" value="UniProtKB-EC"/>
</dbReference>
<evidence type="ECO:0000256" key="12">
    <source>
        <dbReference type="ARBA" id="ARBA00022989"/>
    </source>
</evidence>
<keyword evidence="16" id="KW-0325">Glycoprotein</keyword>
<dbReference type="GO" id="GO:0006487">
    <property type="term" value="P:protein N-linked glycosylation"/>
    <property type="evidence" value="ECO:0007669"/>
    <property type="project" value="TreeGrafter"/>
</dbReference>
<protein>
    <recommendedName>
        <fullName evidence="6">Alpha-1,6-mannosyl-glycoprotein 2-beta-N-acetylglucosaminyltransferase</fullName>
        <ecNumber evidence="5">2.4.1.143</ecNumber>
    </recommendedName>
    <alternativeName>
        <fullName evidence="21">Beta-1,2-N-acetylglucosaminyltransferase II</fullName>
    </alternativeName>
    <alternativeName>
        <fullName evidence="20">GlcNAc-T II</fullName>
    </alternativeName>
    <alternativeName>
        <fullName evidence="19">Mannoside acetylglucosaminyltransferase 2</fullName>
    </alternativeName>
    <alternativeName>
        <fullName evidence="18">N-glycosyl-oligosaccharide-glycoprotein N-acetylglucosaminyltransferase II</fullName>
    </alternativeName>
</protein>
<comment type="pathway">
    <text evidence="3">Protein modification; protein glycosylation.</text>
</comment>
<keyword evidence="12" id="KW-1133">Transmembrane helix</keyword>
<feature type="disulfide bond" evidence="25">
    <location>
        <begin position="307"/>
        <end position="409"/>
    </location>
</feature>
<feature type="binding site" evidence="23">
    <location>
        <position position="121"/>
    </location>
    <ligand>
        <name>substrate</name>
    </ligand>
</feature>
<keyword evidence="17 24" id="KW-0464">Manganese</keyword>
<feature type="binding site" evidence="23">
    <location>
        <begin position="196"/>
        <end position="200"/>
    </location>
    <ligand>
        <name>substrate</name>
    </ligand>
</feature>
<evidence type="ECO:0000256" key="2">
    <source>
        <dbReference type="ARBA" id="ARBA00004323"/>
    </source>
</evidence>
<comment type="cofactor">
    <cofactor evidence="1 24">
        <name>Mn(2+)</name>
        <dbReference type="ChEBI" id="CHEBI:29035"/>
    </cofactor>
</comment>
<evidence type="ECO:0000256" key="21">
    <source>
        <dbReference type="ARBA" id="ARBA00032915"/>
    </source>
</evidence>
<dbReference type="GO" id="GO:0005795">
    <property type="term" value="C:Golgi stack"/>
    <property type="evidence" value="ECO:0007669"/>
    <property type="project" value="InterPro"/>
</dbReference>
<dbReference type="Pfam" id="PF05060">
    <property type="entry name" value="MGAT2"/>
    <property type="match status" value="1"/>
</dbReference>
<comment type="catalytic activity">
    <reaction evidence="22">
        <text>an N(4)-{beta-D-GlcNAc-(1-&gt;2)-alpha-D-Man-(1-&gt;3)-[alpha-D-Man-(1-&gt;6)]-beta-D-Man-(1-&gt;4)-beta-D-GlcNAc-(1-&gt;4)-beta-D-GlcNAc}-L-asparaginyl-[protein] + UDP-N-acetyl-alpha-D-glucosamine = N(4)-{beta-D-GlcNAc-(1-&gt;2)-alpha-D-Man-(1-&gt;3)-[beta-D-GlcNAc-(1-&gt;2)-alpha-D-Man-(1-&gt;6)]-beta-D-Man-(1-&gt;4)-beta-D-GlcNAc-(1-&gt;4)-beta-D-GlcNAc}-L-asparaginyl-[protein] + UDP + H(+)</text>
        <dbReference type="Rhea" id="RHEA:12941"/>
        <dbReference type="Rhea" id="RHEA-COMP:13526"/>
        <dbReference type="Rhea" id="RHEA-COMP:14369"/>
        <dbReference type="ChEBI" id="CHEBI:15378"/>
        <dbReference type="ChEBI" id="CHEBI:57705"/>
        <dbReference type="ChEBI" id="CHEBI:58223"/>
        <dbReference type="ChEBI" id="CHEBI:60615"/>
        <dbReference type="ChEBI" id="CHEBI:60651"/>
        <dbReference type="EC" id="2.4.1.143"/>
    </reaction>
</comment>
<evidence type="ECO:0000256" key="17">
    <source>
        <dbReference type="ARBA" id="ARBA00023211"/>
    </source>
</evidence>
<comment type="similarity">
    <text evidence="4">Belongs to the glycosyltransferase 16 (GT16) protein family.</text>
</comment>
<proteinExistence type="inferred from homology"/>
<evidence type="ECO:0000256" key="24">
    <source>
        <dbReference type="PIRSR" id="PIRSR607754-2"/>
    </source>
</evidence>
<feature type="binding site" evidence="23">
    <location>
        <begin position="90"/>
        <end position="94"/>
    </location>
    <ligand>
        <name>substrate</name>
    </ligand>
</feature>
<evidence type="ECO:0000256" key="13">
    <source>
        <dbReference type="ARBA" id="ARBA00023034"/>
    </source>
</evidence>
<dbReference type="InterPro" id="IPR029044">
    <property type="entry name" value="Nucleotide-diphossugar_trans"/>
</dbReference>
<keyword evidence="9" id="KW-0812">Transmembrane</keyword>
<evidence type="ECO:0000256" key="5">
    <source>
        <dbReference type="ARBA" id="ARBA00012613"/>
    </source>
</evidence>
<evidence type="ECO:0000256" key="23">
    <source>
        <dbReference type="PIRSR" id="PIRSR607754-1"/>
    </source>
</evidence>
<evidence type="ECO:0000256" key="15">
    <source>
        <dbReference type="ARBA" id="ARBA00023157"/>
    </source>
</evidence>
<feature type="binding site" evidence="24">
    <location>
        <position position="228"/>
    </location>
    <ligand>
        <name>Mn(2+)</name>
        <dbReference type="ChEBI" id="CHEBI:29035"/>
    </ligand>
</feature>
<feature type="signal peptide" evidence="26">
    <location>
        <begin position="1"/>
        <end position="29"/>
    </location>
</feature>
<evidence type="ECO:0000256" key="3">
    <source>
        <dbReference type="ARBA" id="ARBA00004922"/>
    </source>
</evidence>
<evidence type="ECO:0000313" key="27">
    <source>
        <dbReference type="EMBL" id="KAI1725537.1"/>
    </source>
</evidence>
<evidence type="ECO:0000256" key="22">
    <source>
        <dbReference type="ARBA" id="ARBA00093257"/>
    </source>
</evidence>
<evidence type="ECO:0000256" key="19">
    <source>
        <dbReference type="ARBA" id="ARBA00031203"/>
    </source>
</evidence>